<dbReference type="HOGENOM" id="CLU_473375_0_0_1"/>
<evidence type="ECO:0000313" key="2">
    <source>
        <dbReference type="EMBL" id="CDO77866.1"/>
    </source>
</evidence>
<dbReference type="Proteomes" id="UP000029665">
    <property type="component" value="Unassembled WGS sequence"/>
</dbReference>
<proteinExistence type="predicted"/>
<evidence type="ECO:0000256" key="1">
    <source>
        <dbReference type="SAM" id="MobiDB-lite"/>
    </source>
</evidence>
<dbReference type="STRING" id="5643.A0A060SUS0"/>
<feature type="region of interest" description="Disordered" evidence="1">
    <location>
        <begin position="394"/>
        <end position="425"/>
    </location>
</feature>
<accession>A0A060SUS0</accession>
<dbReference type="EMBL" id="CCBP010000524">
    <property type="protein sequence ID" value="CDO77866.1"/>
    <property type="molecule type" value="Genomic_DNA"/>
</dbReference>
<keyword evidence="3" id="KW-1185">Reference proteome</keyword>
<gene>
    <name evidence="2" type="ORF">BN946_scf184612.g3</name>
</gene>
<protein>
    <submittedName>
        <fullName evidence="2">Uncharacterized protein</fullName>
    </submittedName>
</protein>
<feature type="region of interest" description="Disordered" evidence="1">
    <location>
        <begin position="471"/>
        <end position="495"/>
    </location>
</feature>
<reference evidence="2" key="1">
    <citation type="submission" date="2014-01" db="EMBL/GenBank/DDBJ databases">
        <title>The genome of the white-rot fungus Pycnoporus cinnabarinus: a basidiomycete model with a versatile arsenal for lignocellulosic biomass breakdown.</title>
        <authorList>
            <person name="Levasseur A."/>
            <person name="Lomascolo A."/>
            <person name="Ruiz-Duenas F.J."/>
            <person name="Uzan E."/>
            <person name="Piumi F."/>
            <person name="Kues U."/>
            <person name="Ram A.F.J."/>
            <person name="Murat C."/>
            <person name="Haon M."/>
            <person name="Benoit I."/>
            <person name="Arfi Y."/>
            <person name="Chevret D."/>
            <person name="Drula E."/>
            <person name="Kwon M.J."/>
            <person name="Gouret P."/>
            <person name="Lesage-Meessen L."/>
            <person name="Lombard V."/>
            <person name="Mariette J."/>
            <person name="Noirot C."/>
            <person name="Park J."/>
            <person name="Patyshakuliyeva A."/>
            <person name="Wieneger R.A.B."/>
            <person name="Wosten H.A.B."/>
            <person name="Martin F."/>
            <person name="Coutinho P.M."/>
            <person name="de Vries R."/>
            <person name="Martinez A.T."/>
            <person name="Klopp C."/>
            <person name="Pontarotti P."/>
            <person name="Henrissat B."/>
            <person name="Record E."/>
        </authorList>
    </citation>
    <scope>NUCLEOTIDE SEQUENCE [LARGE SCALE GENOMIC DNA]</scope>
    <source>
        <strain evidence="2">BRFM137</strain>
    </source>
</reference>
<evidence type="ECO:0000313" key="3">
    <source>
        <dbReference type="Proteomes" id="UP000029665"/>
    </source>
</evidence>
<feature type="compositionally biased region" description="Low complexity" evidence="1">
    <location>
        <begin position="267"/>
        <end position="280"/>
    </location>
</feature>
<dbReference type="AlphaFoldDB" id="A0A060SUS0"/>
<comment type="caution">
    <text evidence="2">The sequence shown here is derived from an EMBL/GenBank/DDBJ whole genome shotgun (WGS) entry which is preliminary data.</text>
</comment>
<organism evidence="2 3">
    <name type="scientific">Pycnoporus cinnabarinus</name>
    <name type="common">Cinnabar-red polypore</name>
    <name type="synonym">Trametes cinnabarina</name>
    <dbReference type="NCBI Taxonomy" id="5643"/>
    <lineage>
        <taxon>Eukaryota</taxon>
        <taxon>Fungi</taxon>
        <taxon>Dikarya</taxon>
        <taxon>Basidiomycota</taxon>
        <taxon>Agaricomycotina</taxon>
        <taxon>Agaricomycetes</taxon>
        <taxon>Polyporales</taxon>
        <taxon>Polyporaceae</taxon>
        <taxon>Trametes</taxon>
    </lineage>
</organism>
<sequence>MLQPTFSPASVPSGSISVPGSEYVQLALRVERLEQENVHLRDLLAKMPMSGPQGTPAQVSPSLSSPTDPVADFLKHIHTEESLLPGEQPGEDCVAYWQAHTWAAVKRARKGKTAVGDVIGQRGKTRIAKGENVSHPYLEDVNGKPIDGHQLKRMGEFTRAFIWCLKQTGRFPQSWKEVDVAAREVWFTAVRKKFPVFQICEFNWKAEHWMGKHYYDAKRKCNSPSGDKDNGGVTLDSAPYTMESTPCPNNLDTACVNGDVPFSAVPSGSGSTSASSALTLKQPPTPTDTSTMCPLPQKRPRLSINMNVPQQLDSEAAVLVPTSRLPSPPDLPAFHPVPGPSLYKGKERAHNTSFRISDSLVHATQPAEPSTINVPPPVSPLGESISGTITTVATTPLSTDGDQTTRDAAPAASTSSAEKAEDVPTVAELSPNVKACKKTATALSSKPWPPPDSETQPKWIYARMWLKEHPEGSRSAFEHHYTKELSTSEKRAPSW</sequence>
<feature type="region of interest" description="Disordered" evidence="1">
    <location>
        <begin position="266"/>
        <end position="295"/>
    </location>
</feature>
<name>A0A060SUS0_PYCCI</name>
<dbReference type="OMA" id="KERAHNT"/>
<dbReference type="OrthoDB" id="2757640at2759"/>